<sequence>MPVVLCYGDSNTHGTTPISRIGQLDRHPPGTRWPDVMAAALDPEAQVIAEGLPGRTTVHDDPVEGGCRNGIAVLPAVLHSHRPIDLMIVMLGTNDLKPRFSVGAFDIARSVERLCLAARAEGVVTDLLIVAPVPVVETGALAEAFAGAEARQAGLAAHLAAVADRIGAGFVEAGAHVAVSPVDGIHWDAASHQAFGAVMAEAVAARLSPPVPDPATPLAPVTLDRAVPAAWADYNGHMNEAHFVSAFSAAADRLLLWAGMDAAAIAAGHSVFTVETHVRYLAEVQIGDRIRVTTRVLQGGTRKFHIWHELFVGETLCATGEQLLLHVDLATRRPANPPQAMAAWLTRIARAHAALPLPEGLGRHVGQPR</sequence>
<dbReference type="EMBL" id="QGGW01000004">
    <property type="protein sequence ID" value="PWK60684.1"/>
    <property type="molecule type" value="Genomic_DNA"/>
</dbReference>
<keyword evidence="3" id="KW-1185">Reference proteome</keyword>
<evidence type="ECO:0000313" key="3">
    <source>
        <dbReference type="Proteomes" id="UP000245708"/>
    </source>
</evidence>
<evidence type="ECO:0000259" key="1">
    <source>
        <dbReference type="Pfam" id="PF13472"/>
    </source>
</evidence>
<gene>
    <name evidence="2" type="ORF">C7455_104322</name>
</gene>
<proteinExistence type="predicted"/>
<dbReference type="Proteomes" id="UP000245708">
    <property type="component" value="Unassembled WGS sequence"/>
</dbReference>
<dbReference type="SUPFAM" id="SSF54637">
    <property type="entry name" value="Thioesterase/thiol ester dehydrase-isomerase"/>
    <property type="match status" value="1"/>
</dbReference>
<dbReference type="CDD" id="cd01839">
    <property type="entry name" value="SGNH_arylesterase_like"/>
    <property type="match status" value="1"/>
</dbReference>
<dbReference type="PANTHER" id="PTHR31793:SF2">
    <property type="entry name" value="BLR1345 PROTEIN"/>
    <property type="match status" value="1"/>
</dbReference>
<accession>A0A316GJH3</accession>
<organism evidence="2 3">
    <name type="scientific">Roseicyclus mahoneyensis</name>
    <dbReference type="NCBI Taxonomy" id="164332"/>
    <lineage>
        <taxon>Bacteria</taxon>
        <taxon>Pseudomonadati</taxon>
        <taxon>Pseudomonadota</taxon>
        <taxon>Alphaproteobacteria</taxon>
        <taxon>Rhodobacterales</taxon>
        <taxon>Roseobacteraceae</taxon>
        <taxon>Roseicyclus</taxon>
    </lineage>
</organism>
<dbReference type="AlphaFoldDB" id="A0A316GJH3"/>
<dbReference type="InterPro" id="IPR013830">
    <property type="entry name" value="SGNH_hydro"/>
</dbReference>
<dbReference type="InterPro" id="IPR029069">
    <property type="entry name" value="HotDog_dom_sf"/>
</dbReference>
<dbReference type="OrthoDB" id="164654at2"/>
<dbReference type="Pfam" id="PF13472">
    <property type="entry name" value="Lipase_GDSL_2"/>
    <property type="match status" value="1"/>
</dbReference>
<dbReference type="CDD" id="cd00586">
    <property type="entry name" value="4HBT"/>
    <property type="match status" value="1"/>
</dbReference>
<evidence type="ECO:0000313" key="2">
    <source>
        <dbReference type="EMBL" id="PWK60684.1"/>
    </source>
</evidence>
<dbReference type="SUPFAM" id="SSF52266">
    <property type="entry name" value="SGNH hydrolase"/>
    <property type="match status" value="1"/>
</dbReference>
<reference evidence="2 3" key="1">
    <citation type="submission" date="2018-05" db="EMBL/GenBank/DDBJ databases">
        <title>Genomic Encyclopedia of Type Strains, Phase IV (KMG-IV): sequencing the most valuable type-strain genomes for metagenomic binning, comparative biology and taxonomic classification.</title>
        <authorList>
            <person name="Goeker M."/>
        </authorList>
    </citation>
    <scope>NUCLEOTIDE SEQUENCE [LARGE SCALE GENOMIC DNA]</scope>
    <source>
        <strain evidence="2 3">DSM 16097</strain>
    </source>
</reference>
<feature type="domain" description="SGNH hydrolase-type esterase" evidence="1">
    <location>
        <begin position="6"/>
        <end position="193"/>
    </location>
</feature>
<dbReference type="GO" id="GO:0047617">
    <property type="term" value="F:fatty acyl-CoA hydrolase activity"/>
    <property type="evidence" value="ECO:0007669"/>
    <property type="project" value="TreeGrafter"/>
</dbReference>
<comment type="caution">
    <text evidence="2">The sequence shown here is derived from an EMBL/GenBank/DDBJ whole genome shotgun (WGS) entry which is preliminary data.</text>
</comment>
<dbReference type="InterPro" id="IPR036514">
    <property type="entry name" value="SGNH_hydro_sf"/>
</dbReference>
<name>A0A316GJH3_9RHOB</name>
<dbReference type="Gene3D" id="3.40.50.1110">
    <property type="entry name" value="SGNH hydrolase"/>
    <property type="match status" value="1"/>
</dbReference>
<dbReference type="Gene3D" id="3.10.129.10">
    <property type="entry name" value="Hotdog Thioesterase"/>
    <property type="match status" value="1"/>
</dbReference>
<dbReference type="PANTHER" id="PTHR31793">
    <property type="entry name" value="4-HYDROXYBENZOYL-COA THIOESTERASE FAMILY MEMBER"/>
    <property type="match status" value="1"/>
</dbReference>
<protein>
    <submittedName>
        <fullName evidence="2">Acyl-CoA thioesterase FadM</fullName>
    </submittedName>
</protein>
<dbReference type="RefSeq" id="WP_109668059.1">
    <property type="nucleotide sequence ID" value="NZ_QGGW01000004.1"/>
</dbReference>
<dbReference type="Pfam" id="PF13279">
    <property type="entry name" value="4HBT_2"/>
    <property type="match status" value="1"/>
</dbReference>
<dbReference type="InterPro" id="IPR050563">
    <property type="entry name" value="4-hydroxybenzoyl-CoA_TE"/>
</dbReference>